<sequence>MDYERLAKDKEDLCIKIRRDLHRIPELELDLPRTSKYVKERLTEFGIDYKEYINGNGVSALIEGAKPGKCLAIRADMDALPIKEETGLDFSSEIEGHMHACGHDSHMAVALTAAKIINENKDKLMGSVKFIFQPGEEIPGGAKPMIEEGVLENPKVDYIIGMHGGHLADIPHGKIGFKDNEMMASMDKFTIKINGHGGHGASPQATVDPIIISAEVLLGLQKIISREINPVDSGLVSVCKINGGFTQNIIPDQVEMVGTARALSEDVRDTIEKRVEEISSGIAKTYGGNAEVNYERFYPVLNNNPKFNSFVRGLVGEMFGDDIYEMDKAVMGAEDMAFYLQKVPGAFLFLSNLAQNPNGEVYVNHNSKFDLDESLFYKGVAIFVATAFEFSKGAINE</sequence>
<evidence type="ECO:0000313" key="4">
    <source>
        <dbReference type="EMBL" id="KWZ78858.1"/>
    </source>
</evidence>
<keyword evidence="5" id="KW-1185">Reference proteome</keyword>
<comment type="cofactor">
    <cofactor evidence="2">
        <name>Mn(2+)</name>
        <dbReference type="ChEBI" id="CHEBI:29035"/>
    </cofactor>
    <text evidence="2">The Mn(2+) ion enhances activity.</text>
</comment>
<dbReference type="STRING" id="33036.HMPREF3200_00500"/>
<dbReference type="Pfam" id="PF01546">
    <property type="entry name" value="Peptidase_M20"/>
    <property type="match status" value="1"/>
</dbReference>
<accession>A0A133KH62</accession>
<dbReference type="GO" id="GO:0046872">
    <property type="term" value="F:metal ion binding"/>
    <property type="evidence" value="ECO:0007669"/>
    <property type="project" value="UniProtKB-KW"/>
</dbReference>
<protein>
    <submittedName>
        <fullName evidence="4">Amidohydrolase</fullName>
    </submittedName>
</protein>
<dbReference type="PANTHER" id="PTHR11014">
    <property type="entry name" value="PEPTIDASE M20 FAMILY MEMBER"/>
    <property type="match status" value="1"/>
</dbReference>
<feature type="binding site" evidence="2">
    <location>
        <position position="101"/>
    </location>
    <ligand>
        <name>Mn(2+)</name>
        <dbReference type="ChEBI" id="CHEBI:29035"/>
        <label>2</label>
    </ligand>
</feature>
<name>A0A133KH62_9FIRM</name>
<feature type="binding site" evidence="2">
    <location>
        <position position="163"/>
    </location>
    <ligand>
        <name>Mn(2+)</name>
        <dbReference type="ChEBI" id="CHEBI:29035"/>
        <label>2</label>
    </ligand>
</feature>
<dbReference type="PATRIC" id="fig|33036.3.peg.498"/>
<feature type="binding site" evidence="2">
    <location>
        <position position="103"/>
    </location>
    <ligand>
        <name>Mn(2+)</name>
        <dbReference type="ChEBI" id="CHEBI:29035"/>
        <label>2</label>
    </ligand>
</feature>
<evidence type="ECO:0000256" key="2">
    <source>
        <dbReference type="PIRSR" id="PIRSR005962-1"/>
    </source>
</evidence>
<feature type="domain" description="Peptidase M20 dimerisation" evidence="3">
    <location>
        <begin position="188"/>
        <end position="283"/>
    </location>
</feature>
<keyword evidence="1 4" id="KW-0378">Hydrolase</keyword>
<dbReference type="OrthoDB" id="9776731at2"/>
<dbReference type="FunFam" id="3.30.70.360:FF:000001">
    <property type="entry name" value="N-acetyldiaminopimelate deacetylase"/>
    <property type="match status" value="1"/>
</dbReference>
<reference evidence="5" key="1">
    <citation type="submission" date="2016-01" db="EMBL/GenBank/DDBJ databases">
        <authorList>
            <person name="Mitreva M."/>
            <person name="Pepin K.H."/>
            <person name="Mihindukulasuriya K.A."/>
            <person name="Fulton R."/>
            <person name="Fronick C."/>
            <person name="O'Laughlin M."/>
            <person name="Miner T."/>
            <person name="Herter B."/>
            <person name="Rosa B.A."/>
            <person name="Cordes M."/>
            <person name="Tomlinson C."/>
            <person name="Wollam A."/>
            <person name="Palsikar V.B."/>
            <person name="Mardis E.R."/>
            <person name="Wilson R.K."/>
        </authorList>
    </citation>
    <scope>NUCLEOTIDE SEQUENCE [LARGE SCALE GENOMIC DNA]</scope>
    <source>
        <strain evidence="5">MJR8151</strain>
    </source>
</reference>
<dbReference type="SUPFAM" id="SSF55031">
    <property type="entry name" value="Bacterial exopeptidase dimerisation domain"/>
    <property type="match status" value="1"/>
</dbReference>
<dbReference type="GO" id="GO:0050118">
    <property type="term" value="F:N-acetyldiaminopimelate deacetylase activity"/>
    <property type="evidence" value="ECO:0007669"/>
    <property type="project" value="UniProtKB-ARBA"/>
</dbReference>
<dbReference type="Gene3D" id="3.30.70.360">
    <property type="match status" value="1"/>
</dbReference>
<comment type="caution">
    <text evidence="4">The sequence shown here is derived from an EMBL/GenBank/DDBJ whole genome shotgun (WGS) entry which is preliminary data.</text>
</comment>
<dbReference type="RefSeq" id="WP_004836684.1">
    <property type="nucleotide sequence ID" value="NZ_CAMPUE010000020.1"/>
</dbReference>
<keyword evidence="2" id="KW-0464">Manganese</keyword>
<dbReference type="PANTHER" id="PTHR11014:SF63">
    <property type="entry name" value="METALLOPEPTIDASE, PUTATIVE (AFU_ORTHOLOGUE AFUA_6G09600)-RELATED"/>
    <property type="match status" value="1"/>
</dbReference>
<dbReference type="AlphaFoldDB" id="A0A133KH62"/>
<feature type="binding site" evidence="2">
    <location>
        <position position="365"/>
    </location>
    <ligand>
        <name>Mn(2+)</name>
        <dbReference type="ChEBI" id="CHEBI:29035"/>
        <label>2</label>
    </ligand>
</feature>
<dbReference type="Gene3D" id="3.40.630.10">
    <property type="entry name" value="Zn peptidases"/>
    <property type="match status" value="1"/>
</dbReference>
<dbReference type="InterPro" id="IPR011650">
    <property type="entry name" value="Peptidase_M20_dimer"/>
</dbReference>
<dbReference type="Pfam" id="PF07687">
    <property type="entry name" value="M20_dimer"/>
    <property type="match status" value="1"/>
</dbReference>
<evidence type="ECO:0000313" key="5">
    <source>
        <dbReference type="Proteomes" id="UP000070383"/>
    </source>
</evidence>
<evidence type="ECO:0000259" key="3">
    <source>
        <dbReference type="Pfam" id="PF07687"/>
    </source>
</evidence>
<dbReference type="SUPFAM" id="SSF53187">
    <property type="entry name" value="Zn-dependent exopeptidases"/>
    <property type="match status" value="1"/>
</dbReference>
<feature type="binding site" evidence="2">
    <location>
        <position position="137"/>
    </location>
    <ligand>
        <name>Mn(2+)</name>
        <dbReference type="ChEBI" id="CHEBI:29035"/>
        <label>2</label>
    </ligand>
</feature>
<dbReference type="NCBIfam" id="TIGR01891">
    <property type="entry name" value="amidohydrolases"/>
    <property type="match status" value="1"/>
</dbReference>
<dbReference type="Proteomes" id="UP000070383">
    <property type="component" value="Unassembled WGS sequence"/>
</dbReference>
<gene>
    <name evidence="4" type="ORF">HMPREF3200_00500</name>
</gene>
<keyword evidence="2" id="KW-0479">Metal-binding</keyword>
<evidence type="ECO:0000256" key="1">
    <source>
        <dbReference type="ARBA" id="ARBA00022801"/>
    </source>
</evidence>
<dbReference type="InterPro" id="IPR002933">
    <property type="entry name" value="Peptidase_M20"/>
</dbReference>
<dbReference type="EMBL" id="LRPM01000012">
    <property type="protein sequence ID" value="KWZ78858.1"/>
    <property type="molecule type" value="Genomic_DNA"/>
</dbReference>
<dbReference type="GO" id="GO:0019877">
    <property type="term" value="P:diaminopimelate biosynthetic process"/>
    <property type="evidence" value="ECO:0007669"/>
    <property type="project" value="UniProtKB-ARBA"/>
</dbReference>
<proteinExistence type="predicted"/>
<dbReference type="CDD" id="cd03886">
    <property type="entry name" value="M20_Acy1"/>
    <property type="match status" value="1"/>
</dbReference>
<dbReference type="PIRSF" id="PIRSF005962">
    <property type="entry name" value="Pept_M20D_amidohydro"/>
    <property type="match status" value="1"/>
</dbReference>
<dbReference type="InterPro" id="IPR017439">
    <property type="entry name" value="Amidohydrolase"/>
</dbReference>
<organism evidence="4 5">
    <name type="scientific">Anaerococcus tetradius</name>
    <dbReference type="NCBI Taxonomy" id="33036"/>
    <lineage>
        <taxon>Bacteria</taxon>
        <taxon>Bacillati</taxon>
        <taxon>Bacillota</taxon>
        <taxon>Tissierellia</taxon>
        <taxon>Tissierellales</taxon>
        <taxon>Peptoniphilaceae</taxon>
        <taxon>Anaerococcus</taxon>
    </lineage>
</organism>
<dbReference type="InterPro" id="IPR036264">
    <property type="entry name" value="Bact_exopeptidase_dim_dom"/>
</dbReference>